<evidence type="ECO:0000256" key="1">
    <source>
        <dbReference type="SAM" id="MobiDB-lite"/>
    </source>
</evidence>
<proteinExistence type="predicted"/>
<dbReference type="AlphaFoldDB" id="A0A5P2H6N6"/>
<dbReference type="EMBL" id="CP044065">
    <property type="protein sequence ID" value="QET03722.1"/>
    <property type="molecule type" value="Genomic_DNA"/>
</dbReference>
<name>A0A5P2H6N6_9BURK</name>
<reference evidence="2 3" key="1">
    <citation type="submission" date="2019-09" db="EMBL/GenBank/DDBJ databases">
        <title>FDA dAtabase for Regulatory Grade micrObial Sequences (FDA-ARGOS): Supporting development and validation of Infectious Disease Dx tests.</title>
        <authorList>
            <person name="Sciortino C."/>
            <person name="Tallon L."/>
            <person name="Sadzewicz L."/>
            <person name="Vavikolanu K."/>
            <person name="Mehta A."/>
            <person name="Aluvathingal J."/>
            <person name="Nadendla S."/>
            <person name="Nandy P."/>
            <person name="Geyer C."/>
            <person name="Yan Y."/>
            <person name="Sichtig H."/>
        </authorList>
    </citation>
    <scope>NUCLEOTIDE SEQUENCE [LARGE SCALE GENOMIC DNA]</scope>
    <source>
        <strain evidence="2 3">FDAARGOS_664</strain>
    </source>
</reference>
<gene>
    <name evidence="2" type="ORF">FOB72_07725</name>
</gene>
<evidence type="ECO:0000313" key="2">
    <source>
        <dbReference type="EMBL" id="QET03722.1"/>
    </source>
</evidence>
<feature type="compositionally biased region" description="Pro residues" evidence="1">
    <location>
        <begin position="22"/>
        <end position="38"/>
    </location>
</feature>
<accession>A0A5P2H6N6</accession>
<dbReference type="OrthoDB" id="6687316at2"/>
<organism evidence="2 3">
    <name type="scientific">Cupriavidus pauculus</name>
    <dbReference type="NCBI Taxonomy" id="82633"/>
    <lineage>
        <taxon>Bacteria</taxon>
        <taxon>Pseudomonadati</taxon>
        <taxon>Pseudomonadota</taxon>
        <taxon>Betaproteobacteria</taxon>
        <taxon>Burkholderiales</taxon>
        <taxon>Burkholderiaceae</taxon>
        <taxon>Cupriavidus</taxon>
    </lineage>
</organism>
<sequence>MRPGGPGGPGMQGDPGMSQQRPPGPPPAMSGGRPPAPPMGAQSPYAPQKWSKGDKLPTEFRDRQYVIDNYKQYDLPAPRKGHHWVGVGADYYQVSSNGTIFSVGPQ</sequence>
<evidence type="ECO:0000313" key="3">
    <source>
        <dbReference type="Proteomes" id="UP000322822"/>
    </source>
</evidence>
<dbReference type="Gene3D" id="3.10.450.160">
    <property type="entry name" value="inner membrane protein cigr"/>
    <property type="match status" value="1"/>
</dbReference>
<dbReference type="InterPro" id="IPR024572">
    <property type="entry name" value="RcnB"/>
</dbReference>
<feature type="compositionally biased region" description="Gly residues" evidence="1">
    <location>
        <begin position="1"/>
        <end position="13"/>
    </location>
</feature>
<feature type="region of interest" description="Disordered" evidence="1">
    <location>
        <begin position="1"/>
        <end position="57"/>
    </location>
</feature>
<dbReference type="Proteomes" id="UP000322822">
    <property type="component" value="Chromosome 1"/>
</dbReference>
<protein>
    <submittedName>
        <fullName evidence="2">RcnB family protein</fullName>
    </submittedName>
</protein>
<dbReference type="Pfam" id="PF11776">
    <property type="entry name" value="RcnB"/>
    <property type="match status" value="1"/>
</dbReference>